<dbReference type="Gene3D" id="3.40.50.12780">
    <property type="entry name" value="N-terminal domain of ligase-like"/>
    <property type="match status" value="1"/>
</dbReference>
<evidence type="ECO:0000259" key="4">
    <source>
        <dbReference type="Pfam" id="PF00501"/>
    </source>
</evidence>
<proteinExistence type="inferred from homology"/>
<dbReference type="PANTHER" id="PTHR43201:SF5">
    <property type="entry name" value="MEDIUM-CHAIN ACYL-COA LIGASE ACSF2, MITOCHONDRIAL"/>
    <property type="match status" value="1"/>
</dbReference>
<name>A0AAD4CWD0_ASPNN</name>
<dbReference type="InterPro" id="IPR000873">
    <property type="entry name" value="AMP-dep_synth/lig_dom"/>
</dbReference>
<dbReference type="InterPro" id="IPR042099">
    <property type="entry name" value="ANL_N_sf"/>
</dbReference>
<dbReference type="Gene3D" id="3.30.300.30">
    <property type="match status" value="1"/>
</dbReference>
<gene>
    <name evidence="6" type="ORF">FE257_008897</name>
</gene>
<evidence type="ECO:0000313" key="7">
    <source>
        <dbReference type="Proteomes" id="UP001194746"/>
    </source>
</evidence>
<dbReference type="PROSITE" id="PS00455">
    <property type="entry name" value="AMP_BINDING"/>
    <property type="match status" value="1"/>
</dbReference>
<protein>
    <recommendedName>
        <fullName evidence="8">AMP-dependent synthetase/ligase domain-containing protein</fullName>
    </recommendedName>
</protein>
<evidence type="ECO:0000256" key="2">
    <source>
        <dbReference type="ARBA" id="ARBA00022598"/>
    </source>
</evidence>
<dbReference type="InterPro" id="IPR025110">
    <property type="entry name" value="AMP-bd_C"/>
</dbReference>
<dbReference type="GO" id="GO:0031956">
    <property type="term" value="F:medium-chain fatty acid-CoA ligase activity"/>
    <property type="evidence" value="ECO:0007669"/>
    <property type="project" value="TreeGrafter"/>
</dbReference>
<organism evidence="6 7">
    <name type="scientific">Aspergillus nanangensis</name>
    <dbReference type="NCBI Taxonomy" id="2582783"/>
    <lineage>
        <taxon>Eukaryota</taxon>
        <taxon>Fungi</taxon>
        <taxon>Dikarya</taxon>
        <taxon>Ascomycota</taxon>
        <taxon>Pezizomycotina</taxon>
        <taxon>Eurotiomycetes</taxon>
        <taxon>Eurotiomycetidae</taxon>
        <taxon>Eurotiales</taxon>
        <taxon>Aspergillaceae</taxon>
        <taxon>Aspergillus</taxon>
        <taxon>Aspergillus subgen. Circumdati</taxon>
    </lineage>
</organism>
<dbReference type="PANTHER" id="PTHR43201">
    <property type="entry name" value="ACYL-COA SYNTHETASE"/>
    <property type="match status" value="1"/>
</dbReference>
<reference evidence="6" key="1">
    <citation type="journal article" date="2019" name="Beilstein J. Org. Chem.">
        <title>Nanangenines: drimane sesquiterpenoids as the dominant metabolite cohort of a novel Australian fungus, Aspergillus nanangensis.</title>
        <authorList>
            <person name="Lacey H.J."/>
            <person name="Gilchrist C.L.M."/>
            <person name="Crombie A."/>
            <person name="Kalaitzis J.A."/>
            <person name="Vuong D."/>
            <person name="Rutledge P.J."/>
            <person name="Turner P."/>
            <person name="Pitt J.I."/>
            <person name="Lacey E."/>
            <person name="Chooi Y.H."/>
            <person name="Piggott A.M."/>
        </authorList>
    </citation>
    <scope>NUCLEOTIDE SEQUENCE</scope>
    <source>
        <strain evidence="6">MST-FP2251</strain>
    </source>
</reference>
<dbReference type="CDD" id="cd04433">
    <property type="entry name" value="AFD_class_I"/>
    <property type="match status" value="1"/>
</dbReference>
<evidence type="ECO:0008006" key="8">
    <source>
        <dbReference type="Google" id="ProtNLM"/>
    </source>
</evidence>
<comment type="similarity">
    <text evidence="1">Belongs to the ATP-dependent AMP-binding enzyme family.</text>
</comment>
<accession>A0AAD4CWD0</accession>
<keyword evidence="3" id="KW-1133">Transmembrane helix</keyword>
<dbReference type="Pfam" id="PF13193">
    <property type="entry name" value="AMP-binding_C"/>
    <property type="match status" value="1"/>
</dbReference>
<evidence type="ECO:0000259" key="5">
    <source>
        <dbReference type="Pfam" id="PF13193"/>
    </source>
</evidence>
<evidence type="ECO:0000313" key="6">
    <source>
        <dbReference type="EMBL" id="KAF9893926.1"/>
    </source>
</evidence>
<keyword evidence="3" id="KW-0472">Membrane</keyword>
<feature type="transmembrane region" description="Helical" evidence="3">
    <location>
        <begin position="124"/>
        <end position="145"/>
    </location>
</feature>
<dbReference type="Proteomes" id="UP001194746">
    <property type="component" value="Unassembled WGS sequence"/>
</dbReference>
<feature type="domain" description="AMP-binding enzyme C-terminal" evidence="5">
    <location>
        <begin position="348"/>
        <end position="435"/>
    </location>
</feature>
<dbReference type="EMBL" id="VCAU01000005">
    <property type="protein sequence ID" value="KAF9893926.1"/>
    <property type="molecule type" value="Genomic_DNA"/>
</dbReference>
<dbReference type="GO" id="GO:0006631">
    <property type="term" value="P:fatty acid metabolic process"/>
    <property type="evidence" value="ECO:0007669"/>
    <property type="project" value="TreeGrafter"/>
</dbReference>
<dbReference type="Pfam" id="PF00501">
    <property type="entry name" value="AMP-binding"/>
    <property type="match status" value="1"/>
</dbReference>
<feature type="domain" description="AMP-dependent synthetase/ligase" evidence="4">
    <location>
        <begin position="13"/>
        <end position="295"/>
    </location>
</feature>
<reference evidence="6" key="2">
    <citation type="submission" date="2020-02" db="EMBL/GenBank/DDBJ databases">
        <authorList>
            <person name="Gilchrist C.L.M."/>
            <person name="Chooi Y.-H."/>
        </authorList>
    </citation>
    <scope>NUCLEOTIDE SEQUENCE</scope>
    <source>
        <strain evidence="6">MST-FP2251</strain>
    </source>
</reference>
<keyword evidence="3" id="KW-0812">Transmembrane</keyword>
<keyword evidence="2" id="KW-0436">Ligase</keyword>
<dbReference type="SUPFAM" id="SSF56801">
    <property type="entry name" value="Acetyl-CoA synthetase-like"/>
    <property type="match status" value="1"/>
</dbReference>
<evidence type="ECO:0000256" key="3">
    <source>
        <dbReference type="SAM" id="Phobius"/>
    </source>
</evidence>
<dbReference type="InterPro" id="IPR020845">
    <property type="entry name" value="AMP-binding_CS"/>
</dbReference>
<dbReference type="AlphaFoldDB" id="A0AAD4CWD0"/>
<sequence>MLKRLRSAYGTAPDSHPEEARDFLELVNASVLVTVPATTHLASPISQIHSINLFEVDAVRKRFPTNSTFVVSSNTQIVNPEKGFVVLHTSGTTGPPKGVLHTRRGAANAIQSYKKLMELTKDDLWLHWSPVHWMGGFIFMIGGIMSGVTTELGDFLSGVDAQIERLKQEDITCMIIPPYRLIQIADIYDELRRTGGGTEYQALANGLRRLRVVLTGTTDVSPSVRARWEEMRSGKPLLVLYSASELLGPVGITDWKSSSSPFPSDSCGRIHPTVSLKISDTGEMYVKSPAMFQRYISRNCNATKDVLDSDGFYRTGDIGKVKDDILYVLGRASYDVILIRNWKVYAPELEEALSLHPLVSQAIVLGLPDTSNGYRIAAVLVLSDVTQCNVNHAEVLDLSAIRKWLAVDQGLPAFKLPTVLRLAKPDFSIPRTASLKPIKAQIKNTLLLELEAGGKDIEMCELMSSESGIGHRPFDWEGYQQ</sequence>
<comment type="caution">
    <text evidence="6">The sequence shown here is derived from an EMBL/GenBank/DDBJ whole genome shotgun (WGS) entry which is preliminary data.</text>
</comment>
<evidence type="ECO:0000256" key="1">
    <source>
        <dbReference type="ARBA" id="ARBA00006432"/>
    </source>
</evidence>
<dbReference type="InterPro" id="IPR045851">
    <property type="entry name" value="AMP-bd_C_sf"/>
</dbReference>
<keyword evidence="7" id="KW-1185">Reference proteome</keyword>